<evidence type="ECO:0000313" key="3">
    <source>
        <dbReference type="EMBL" id="RAK53702.1"/>
    </source>
</evidence>
<dbReference type="RefSeq" id="WP_111527454.1">
    <property type="nucleotide sequence ID" value="NZ_JBHRSG010000005.1"/>
</dbReference>
<proteinExistence type="predicted"/>
<evidence type="ECO:0000313" key="4">
    <source>
        <dbReference type="Proteomes" id="UP000249254"/>
    </source>
</evidence>
<keyword evidence="1" id="KW-1133">Transmembrane helix</keyword>
<keyword evidence="4" id="KW-1185">Reference proteome</keyword>
<evidence type="ECO:0000259" key="2">
    <source>
        <dbReference type="Pfam" id="PF18920"/>
    </source>
</evidence>
<feature type="transmembrane region" description="Helical" evidence="1">
    <location>
        <begin position="109"/>
        <end position="127"/>
    </location>
</feature>
<dbReference type="InterPro" id="IPR043728">
    <property type="entry name" value="DUF5671"/>
</dbReference>
<name>A0A328AG21_9CAUL</name>
<sequence>MNLELLDFTRRALEQGLPRERISGALHDAGWSPADVNAALAAFAETDFPLPVPRPRPYLSAQEVFVYALMFTALYASAWNLGALVFRFIDLAVPDPARRVFHAVLMDGVRRNIAALVVAFPLFAFLLRHVHAAIDRDPTKRESRPRKWLTWLTLFIAAAALIGDVSALVYNVLGGELGARFLLKVATVAVIAGGTFGYFLADIRKDEAA</sequence>
<feature type="transmembrane region" description="Helical" evidence="1">
    <location>
        <begin position="64"/>
        <end position="89"/>
    </location>
</feature>
<dbReference type="Pfam" id="PF18920">
    <property type="entry name" value="DUF5671"/>
    <property type="match status" value="1"/>
</dbReference>
<comment type="caution">
    <text evidence="3">The sequence shown here is derived from an EMBL/GenBank/DDBJ whole genome shotgun (WGS) entry which is preliminary data.</text>
</comment>
<feature type="domain" description="DUF5671" evidence="2">
    <location>
        <begin position="63"/>
        <end position="196"/>
    </location>
</feature>
<organism evidence="3 4">
    <name type="scientific">Phenylobacterium soli</name>
    <dbReference type="NCBI Taxonomy" id="2170551"/>
    <lineage>
        <taxon>Bacteria</taxon>
        <taxon>Pseudomonadati</taxon>
        <taxon>Pseudomonadota</taxon>
        <taxon>Alphaproteobacteria</taxon>
        <taxon>Caulobacterales</taxon>
        <taxon>Caulobacteraceae</taxon>
        <taxon>Phenylobacterium</taxon>
    </lineage>
</organism>
<dbReference type="Proteomes" id="UP000249254">
    <property type="component" value="Unassembled WGS sequence"/>
</dbReference>
<protein>
    <recommendedName>
        <fullName evidence="2">DUF5671 domain-containing protein</fullName>
    </recommendedName>
</protein>
<dbReference type="AlphaFoldDB" id="A0A328AG21"/>
<reference evidence="4" key="1">
    <citation type="submission" date="2018-05" db="EMBL/GenBank/DDBJ databases">
        <authorList>
            <person name="Li X."/>
        </authorList>
    </citation>
    <scope>NUCLEOTIDE SEQUENCE [LARGE SCALE GENOMIC DNA]</scope>
    <source>
        <strain evidence="4">LX32</strain>
    </source>
</reference>
<accession>A0A328AG21</accession>
<keyword evidence="1" id="KW-0812">Transmembrane</keyword>
<dbReference type="EMBL" id="QFYQ01000001">
    <property type="protein sequence ID" value="RAK53702.1"/>
    <property type="molecule type" value="Genomic_DNA"/>
</dbReference>
<gene>
    <name evidence="3" type="ORF">DJ017_03750</name>
</gene>
<dbReference type="OrthoDB" id="529444at2"/>
<evidence type="ECO:0000256" key="1">
    <source>
        <dbReference type="SAM" id="Phobius"/>
    </source>
</evidence>
<feature type="transmembrane region" description="Helical" evidence="1">
    <location>
        <begin position="181"/>
        <end position="201"/>
    </location>
</feature>
<feature type="transmembrane region" description="Helical" evidence="1">
    <location>
        <begin position="148"/>
        <end position="169"/>
    </location>
</feature>
<keyword evidence="1" id="KW-0472">Membrane</keyword>